<reference evidence="3" key="1">
    <citation type="submission" date="2021-01" db="EMBL/GenBank/DDBJ databases">
        <authorList>
            <person name="Corre E."/>
            <person name="Pelletier E."/>
            <person name="Niang G."/>
            <person name="Scheremetjew M."/>
            <person name="Finn R."/>
            <person name="Kale V."/>
            <person name="Holt S."/>
            <person name="Cochrane G."/>
            <person name="Meng A."/>
            <person name="Brown T."/>
            <person name="Cohen L."/>
        </authorList>
    </citation>
    <scope>NUCLEOTIDE SEQUENCE</scope>
    <source>
        <strain evidence="3">CCMP622</strain>
    </source>
</reference>
<dbReference type="CDD" id="cd00167">
    <property type="entry name" value="SANT"/>
    <property type="match status" value="1"/>
</dbReference>
<dbReference type="AlphaFoldDB" id="A0A7S2X9G7"/>
<evidence type="ECO:0000259" key="1">
    <source>
        <dbReference type="PROSITE" id="PS50090"/>
    </source>
</evidence>
<organism evidence="3">
    <name type="scientific">Lotharella oceanica</name>
    <dbReference type="NCBI Taxonomy" id="641309"/>
    <lineage>
        <taxon>Eukaryota</taxon>
        <taxon>Sar</taxon>
        <taxon>Rhizaria</taxon>
        <taxon>Cercozoa</taxon>
        <taxon>Chlorarachniophyceae</taxon>
        <taxon>Lotharella</taxon>
    </lineage>
</organism>
<dbReference type="InterPro" id="IPR017930">
    <property type="entry name" value="Myb_dom"/>
</dbReference>
<evidence type="ECO:0000313" key="3">
    <source>
        <dbReference type="EMBL" id="CAD9761025.1"/>
    </source>
</evidence>
<dbReference type="SUPFAM" id="SSF46689">
    <property type="entry name" value="Homeodomain-like"/>
    <property type="match status" value="1"/>
</dbReference>
<name>A0A7S2X9G7_9EUKA</name>
<evidence type="ECO:0000259" key="2">
    <source>
        <dbReference type="PROSITE" id="PS51294"/>
    </source>
</evidence>
<protein>
    <recommendedName>
        <fullName evidence="4">Myb-like domain-containing protein</fullName>
    </recommendedName>
</protein>
<proteinExistence type="predicted"/>
<dbReference type="PROSITE" id="PS50090">
    <property type="entry name" value="MYB_LIKE"/>
    <property type="match status" value="1"/>
</dbReference>
<sequence>MNASFGRHHHSGATASGAGAVEKVAYSGEDFQGWESEKKTREGTAWSSSEDALLTKLVSKYGAKMWPVMGARMRRSGSECRQRWHFLGNMLESSGWVKKGSGSKKDIFAEIKSLMKDQMSDGQTDLDKDKKNTCSFCDTSSPMAVIENLMKTFQLTAREVTEMANVIEWSEALRPSYSKQGKPRAQS</sequence>
<dbReference type="SMART" id="SM00717">
    <property type="entry name" value="SANT"/>
    <property type="match status" value="1"/>
</dbReference>
<dbReference type="InterPro" id="IPR009057">
    <property type="entry name" value="Homeodomain-like_sf"/>
</dbReference>
<feature type="domain" description="HTH myb-type" evidence="2">
    <location>
        <begin position="38"/>
        <end position="92"/>
    </location>
</feature>
<gene>
    <name evidence="3" type="ORF">LSP00402_LOCUS8457</name>
</gene>
<dbReference type="InterPro" id="IPR001005">
    <property type="entry name" value="SANT/Myb"/>
</dbReference>
<evidence type="ECO:0008006" key="4">
    <source>
        <dbReference type="Google" id="ProtNLM"/>
    </source>
</evidence>
<dbReference type="PROSITE" id="PS51294">
    <property type="entry name" value="HTH_MYB"/>
    <property type="match status" value="1"/>
</dbReference>
<dbReference type="Pfam" id="PF00249">
    <property type="entry name" value="Myb_DNA-binding"/>
    <property type="match status" value="1"/>
</dbReference>
<feature type="domain" description="Myb-like" evidence="1">
    <location>
        <begin position="38"/>
        <end position="88"/>
    </location>
</feature>
<dbReference type="EMBL" id="HBHP01013565">
    <property type="protein sequence ID" value="CAD9761025.1"/>
    <property type="molecule type" value="Transcribed_RNA"/>
</dbReference>
<accession>A0A7S2X9G7</accession>
<dbReference type="Gene3D" id="1.10.10.60">
    <property type="entry name" value="Homeodomain-like"/>
    <property type="match status" value="1"/>
</dbReference>